<organism evidence="5 6">
    <name type="scientific">Micractinium conductrix</name>
    <dbReference type="NCBI Taxonomy" id="554055"/>
    <lineage>
        <taxon>Eukaryota</taxon>
        <taxon>Viridiplantae</taxon>
        <taxon>Chlorophyta</taxon>
        <taxon>core chlorophytes</taxon>
        <taxon>Trebouxiophyceae</taxon>
        <taxon>Chlorellales</taxon>
        <taxon>Chlorellaceae</taxon>
        <taxon>Chlorella clade</taxon>
        <taxon>Micractinium</taxon>
    </lineage>
</organism>
<accession>A0A2P6VET2</accession>
<dbReference type="AlphaFoldDB" id="A0A2P6VET2"/>
<dbReference type="InterPro" id="IPR011990">
    <property type="entry name" value="TPR-like_helical_dom_sf"/>
</dbReference>
<evidence type="ECO:0000256" key="1">
    <source>
        <dbReference type="ARBA" id="ARBA00007626"/>
    </source>
</evidence>
<feature type="repeat" description="PPR" evidence="3">
    <location>
        <begin position="448"/>
        <end position="482"/>
    </location>
</feature>
<evidence type="ECO:0000256" key="4">
    <source>
        <dbReference type="SAM" id="MobiDB-lite"/>
    </source>
</evidence>
<feature type="repeat" description="PPR" evidence="3">
    <location>
        <begin position="177"/>
        <end position="211"/>
    </location>
</feature>
<dbReference type="PROSITE" id="PS51375">
    <property type="entry name" value="PPR"/>
    <property type="match status" value="8"/>
</dbReference>
<dbReference type="Gene3D" id="1.25.40.10">
    <property type="entry name" value="Tetratricopeptide repeat domain"/>
    <property type="match status" value="5"/>
</dbReference>
<name>A0A2P6VET2_9CHLO</name>
<dbReference type="Proteomes" id="UP000239649">
    <property type="component" value="Unassembled WGS sequence"/>
</dbReference>
<sequence length="973" mass="103585">MTPERQAAFDDALGSGQLNAALAVLRQAAAAAPGGGGRLLGPQRNRALLQACFARGRPDLLVTYLTLVPPELAPWSAVLAECNRRQDLHTLKRVLAARRAAGLGLEDQRVATAAISGYAGAGRLSDALATFCRAWEEAPCRTVEVANAAISACANQGNWEAAQEVVALMRREGVDPDTITYNSLLKAAAAAGLLREARQVYAELLASGLRPSTFTYAALFNAAARARAGDAEWLLQTFDDMSAAGVEPNDYVLSALFAAASYASCTPAQLDRLFAALALLRSFGPANDNVYAAVLTLVQRQGIQERAVDVWTAVLQDGVRQTPHLFSSLFAACTTADASPALVDVAVEAAEAMQGVWRRAVERSDRRGPSPWEERNMLVAYNALLHFLGSTGALQRSLSVYRGMRRHGPRPDVVTYNTLMAGAAAGGGNVRTALRIFSDMVDADIEPTERTCGALLNCYAKARDAASARKVFDSLAQLGIRPNTQIYTSLIDACVQTGGRQWLELAFEFFEAMRAEGLLPSAVTYGCLMVACERSRDVNRAFELYRQACDQGIVPNDRMHDMLISMCTEAERLEEAVDLVKALARRHQTAAGQQQRSGRPASPGPSGAAGSGGGGAPGGGGLQEHTLNSLIRALCGKYVDRALRLLSLCQAMGMRPSRRTYLTLIAGCAKGGRSAAAYELYRSLRSQGMDADGPSASALIISLCQANQLDVAETVYNDSLACAWRRELAALPAPMARRGGLTNRAQLPDSEALASLVQAFAATGNLRSANKYYKQLRRSGRAGLAAVSLSHRRMWELLIENYCRLAKVRAALQVFDDWKLASDSWWAAQQQHQAHDDADVSASSLSSADGMASAGSFDDAAVAGGSSSSSGGAAGSSIRDASRGGVGARAAAARAARAAAVGVPPAPAPATAARYPKLSNVSLAFLEACCRREQAYEWRVFDVCAVMRQQKEHKRQAGLARPTKASHHFAEAA</sequence>
<feature type="compositionally biased region" description="Low complexity" evidence="4">
    <location>
        <begin position="596"/>
        <end position="606"/>
    </location>
</feature>
<feature type="repeat" description="PPR" evidence="3">
    <location>
        <begin position="483"/>
        <end position="520"/>
    </location>
</feature>
<dbReference type="PANTHER" id="PTHR46128:SF329">
    <property type="entry name" value="MITOCHONDRIAL GROUP I INTRON SPLICING FACTOR DMR1"/>
    <property type="match status" value="1"/>
</dbReference>
<feature type="repeat" description="PPR" evidence="3">
    <location>
        <begin position="377"/>
        <end position="411"/>
    </location>
</feature>
<evidence type="ECO:0000256" key="2">
    <source>
        <dbReference type="ARBA" id="ARBA00022737"/>
    </source>
</evidence>
<gene>
    <name evidence="5" type="ORF">C2E20_3902</name>
</gene>
<feature type="repeat" description="PPR" evidence="3">
    <location>
        <begin position="142"/>
        <end position="176"/>
    </location>
</feature>
<comment type="caution">
    <text evidence="5">The sequence shown here is derived from an EMBL/GenBank/DDBJ whole genome shotgun (WGS) entry which is preliminary data.</text>
</comment>
<dbReference type="EMBL" id="LHPF02000009">
    <property type="protein sequence ID" value="PSC72604.1"/>
    <property type="molecule type" value="Genomic_DNA"/>
</dbReference>
<feature type="repeat" description="PPR" evidence="3">
    <location>
        <begin position="412"/>
        <end position="447"/>
    </location>
</feature>
<reference evidence="5 6" key="1">
    <citation type="journal article" date="2018" name="Plant J.">
        <title>Genome sequences of Chlorella sorokiniana UTEX 1602 and Micractinium conductrix SAG 241.80: implications to maltose excretion by a green alga.</title>
        <authorList>
            <person name="Arriola M.B."/>
            <person name="Velmurugan N."/>
            <person name="Zhang Y."/>
            <person name="Plunkett M.H."/>
            <person name="Hondzo H."/>
            <person name="Barney B.M."/>
        </authorList>
    </citation>
    <scope>NUCLEOTIDE SEQUENCE [LARGE SCALE GENOMIC DNA]</scope>
    <source>
        <strain evidence="5 6">SAG 241.80</strain>
    </source>
</reference>
<keyword evidence="2" id="KW-0677">Repeat</keyword>
<keyword evidence="6" id="KW-1185">Reference proteome</keyword>
<feature type="compositionally biased region" description="Gly residues" evidence="4">
    <location>
        <begin position="607"/>
        <end position="619"/>
    </location>
</feature>
<dbReference type="OrthoDB" id="509099at2759"/>
<dbReference type="STRING" id="554055.A0A2P6VET2"/>
<dbReference type="Pfam" id="PF13812">
    <property type="entry name" value="PPR_3"/>
    <property type="match status" value="1"/>
</dbReference>
<dbReference type="PANTHER" id="PTHR46128">
    <property type="entry name" value="MITOCHONDRIAL GROUP I INTRON SPLICING FACTOR CCM1"/>
    <property type="match status" value="1"/>
</dbReference>
<protein>
    <submittedName>
        <fullName evidence="5">Pentatricopeptide repeat-containing mitochondrial isoform A</fullName>
    </submittedName>
</protein>
<dbReference type="InterPro" id="IPR002885">
    <property type="entry name" value="PPR_rpt"/>
</dbReference>
<feature type="repeat" description="PPR" evidence="3">
    <location>
        <begin position="657"/>
        <end position="691"/>
    </location>
</feature>
<dbReference type="Pfam" id="PF13041">
    <property type="entry name" value="PPR_2"/>
    <property type="match status" value="2"/>
</dbReference>
<evidence type="ECO:0000313" key="5">
    <source>
        <dbReference type="EMBL" id="PSC72604.1"/>
    </source>
</evidence>
<evidence type="ECO:0000256" key="3">
    <source>
        <dbReference type="PROSITE-ProRule" id="PRU00708"/>
    </source>
</evidence>
<comment type="similarity">
    <text evidence="1">Belongs to the PPR family. P subfamily.</text>
</comment>
<feature type="repeat" description="PPR" evidence="3">
    <location>
        <begin position="521"/>
        <end position="555"/>
    </location>
</feature>
<dbReference type="NCBIfam" id="TIGR00756">
    <property type="entry name" value="PPR"/>
    <property type="match status" value="5"/>
</dbReference>
<feature type="region of interest" description="Disordered" evidence="4">
    <location>
        <begin position="588"/>
        <end position="619"/>
    </location>
</feature>
<proteinExistence type="inferred from homology"/>
<dbReference type="InterPro" id="IPR050872">
    <property type="entry name" value="PPR_P_subfamily"/>
</dbReference>
<dbReference type="Pfam" id="PF01535">
    <property type="entry name" value="PPR"/>
    <property type="match status" value="3"/>
</dbReference>
<evidence type="ECO:0000313" key="6">
    <source>
        <dbReference type="Proteomes" id="UP000239649"/>
    </source>
</evidence>